<evidence type="ECO:0000313" key="4">
    <source>
        <dbReference type="EMBL" id="SER15159.1"/>
    </source>
</evidence>
<keyword evidence="5" id="KW-1185">Reference proteome</keyword>
<dbReference type="Pfam" id="PF19076">
    <property type="entry name" value="CshA_repeat"/>
    <property type="match status" value="2"/>
</dbReference>
<proteinExistence type="predicted"/>
<reference evidence="5" key="1">
    <citation type="submission" date="2016-10" db="EMBL/GenBank/DDBJ databases">
        <authorList>
            <person name="Varghese N."/>
            <person name="Submissions S."/>
        </authorList>
    </citation>
    <scope>NUCLEOTIDE SEQUENCE [LARGE SCALE GENOMIC DNA]</scope>
    <source>
        <strain evidence="5">CGMCC 4.6856</strain>
    </source>
</reference>
<evidence type="ECO:0000259" key="3">
    <source>
        <dbReference type="Pfam" id="PF19076"/>
    </source>
</evidence>
<sequence length="998" mass="100708">MPARPSAPLVRRSTWGAPLVLLAGLGLLSAAPSTASAAGVGPTVVDDAAVLALGSPAIVLPGSWNDTAGSEAIQPSLTSFPTDQLSSLPPGSSVASYQVVDAGFGTWSLNDASGEITFRSRGVAGTRTVRYRVVDARERTDEGTATVTVSATSGARADQVVTVQGAPASVDVLANDRPGFDADGTRGTLDRSTLRWSRAQSHAVVSADGLVLTSGSLGTFTIDATTRRVTYVPAPTYTGDTGDEGDPLTYEVQDTTRTADGHVTHHLLGSALRWKVTPAPAAADGLSVTATASPTSVATAGQQVGYRVSVRNRGDRAARALLVSAPGLPALTCSPVALGGSLGAGAATTCRGTRTVVPAHLSTSALTARVKASAVPVGATAAVNAVVSVSVRVAAASPVATDDTVPAVDGGPSVLLPGATNDRPSAAGGPALDPTRTVLVGGTPDAAYGDRAVTTADGRWAVLPDGSVRFTPAAGGHAGTTAQLSYRVYDVAGRSAVGRLAVPLRRGPTAAPIAVTTAQGTAVTVDVLAEADPGLNADGSPATFDRTTLELASVSPTAGRRISTVADRSSIRIQGVGDFVQTRDWTLTFDASPYPGFAGTVPTLTYEALTTGGTRLTGTLSVTVPGTPVPPTPAALPEASDDHGVTTTQLPVTLAAQSNDVPGIHPLVNAKLGFLRDQVPLLPAGTRIEDVGSEQRLVVPGQGVYQTRRAAGTIVFTPSPDFVGTVPPVAGYVGDTIPVGYSITDTYGNHDYATLTVTILPGASAEPDAATTRQGRRVDVNVLLNDYPGRSPQIGTPSRWLDPRLTTRGLPAGSTTSAGGSRLTVPGQGSYAVSPGNQTVGFTPERGFRGTAGPVTVALRDRVPVLGANPAVLDLTSTLTVTVLGSDPVAKPDTATTAAGEPVVVPVLANDLPGSPAVPLVAPSVRLRTTPGLPSGSVLAGDAKTLAVAGHGTFLVSVSGQITFVPSGTATGPVPPVGYQVADVNGTTARSTFDVTVR</sequence>
<keyword evidence="2" id="KW-0732">Signal</keyword>
<feature type="signal peptide" evidence="2">
    <location>
        <begin position="1"/>
        <end position="37"/>
    </location>
</feature>
<dbReference type="Proteomes" id="UP000198504">
    <property type="component" value="Unassembled WGS sequence"/>
</dbReference>
<feature type="domain" description="CshA" evidence="3">
    <location>
        <begin position="888"/>
        <end position="997"/>
    </location>
</feature>
<gene>
    <name evidence="4" type="ORF">SAMN05421756_109126</name>
</gene>
<evidence type="ECO:0000256" key="1">
    <source>
        <dbReference type="SAM" id="MobiDB-lite"/>
    </source>
</evidence>
<dbReference type="STRING" id="1036181.SAMN05421756_109126"/>
<feature type="domain" description="CshA" evidence="3">
    <location>
        <begin position="819"/>
        <end position="861"/>
    </location>
</feature>
<evidence type="ECO:0000256" key="2">
    <source>
        <dbReference type="SAM" id="SignalP"/>
    </source>
</evidence>
<dbReference type="EMBL" id="FOFA01000009">
    <property type="protein sequence ID" value="SER15159.1"/>
    <property type="molecule type" value="Genomic_DNA"/>
</dbReference>
<dbReference type="AlphaFoldDB" id="A0A1H9LV79"/>
<protein>
    <submittedName>
        <fullName evidence="4">Conserved repeat domain-containing protein</fullName>
    </submittedName>
</protein>
<name>A0A1H9LV79_9ACTN</name>
<dbReference type="RefSeq" id="WP_091184765.1">
    <property type="nucleotide sequence ID" value="NZ_FOFA01000009.1"/>
</dbReference>
<organism evidence="4 5">
    <name type="scientific">Microlunatus flavus</name>
    <dbReference type="NCBI Taxonomy" id="1036181"/>
    <lineage>
        <taxon>Bacteria</taxon>
        <taxon>Bacillati</taxon>
        <taxon>Actinomycetota</taxon>
        <taxon>Actinomycetes</taxon>
        <taxon>Propionibacteriales</taxon>
        <taxon>Propionibacteriaceae</taxon>
        <taxon>Microlunatus</taxon>
    </lineage>
</organism>
<dbReference type="InterPro" id="IPR026395">
    <property type="entry name" value="CshA_fibril"/>
</dbReference>
<accession>A0A1H9LV79</accession>
<feature type="chain" id="PRO_5011491943" evidence="2">
    <location>
        <begin position="38"/>
        <end position="998"/>
    </location>
</feature>
<feature type="region of interest" description="Disordered" evidence="1">
    <location>
        <begin position="407"/>
        <end position="435"/>
    </location>
</feature>
<evidence type="ECO:0000313" key="5">
    <source>
        <dbReference type="Proteomes" id="UP000198504"/>
    </source>
</evidence>
<dbReference type="OrthoDB" id="3795101at2"/>